<accession>A0A7X0JM09</accession>
<gene>
    <name evidence="1" type="ORF">F4695_002544</name>
</gene>
<evidence type="ECO:0000313" key="1">
    <source>
        <dbReference type="EMBL" id="MBB6509187.1"/>
    </source>
</evidence>
<dbReference type="Proteomes" id="UP000585437">
    <property type="component" value="Unassembled WGS sequence"/>
</dbReference>
<organism evidence="1 2">
    <name type="scientific">Rhizobium soli</name>
    <dbReference type="NCBI Taxonomy" id="424798"/>
    <lineage>
        <taxon>Bacteria</taxon>
        <taxon>Pseudomonadati</taxon>
        <taxon>Pseudomonadota</taxon>
        <taxon>Alphaproteobacteria</taxon>
        <taxon>Hyphomicrobiales</taxon>
        <taxon>Rhizobiaceae</taxon>
        <taxon>Rhizobium/Agrobacterium group</taxon>
        <taxon>Rhizobium</taxon>
    </lineage>
</organism>
<protein>
    <submittedName>
        <fullName evidence="1">Uncharacterized protein</fullName>
    </submittedName>
</protein>
<reference evidence="1 2" key="1">
    <citation type="submission" date="2020-08" db="EMBL/GenBank/DDBJ databases">
        <title>The Agave Microbiome: Exploring the role of microbial communities in plant adaptations to desert environments.</title>
        <authorList>
            <person name="Partida-Martinez L.P."/>
        </authorList>
    </citation>
    <scope>NUCLEOTIDE SEQUENCE [LARGE SCALE GENOMIC DNA]</scope>
    <source>
        <strain evidence="1 2">AS3.12</strain>
    </source>
</reference>
<sequence>MDVRTTFVGKPLDPGELERLARIYNVARWMTGRSRHDPSAARLAAMAIRFYQLGVRDDDVLLEKVLSTHSALTSN</sequence>
<keyword evidence="2" id="KW-1185">Reference proteome</keyword>
<proteinExistence type="predicted"/>
<comment type="caution">
    <text evidence="1">The sequence shown here is derived from an EMBL/GenBank/DDBJ whole genome shotgun (WGS) entry which is preliminary data.</text>
</comment>
<dbReference type="EMBL" id="JACHBU010000004">
    <property type="protein sequence ID" value="MBB6509187.1"/>
    <property type="molecule type" value="Genomic_DNA"/>
</dbReference>
<dbReference type="AlphaFoldDB" id="A0A7X0JM09"/>
<name>A0A7X0JM09_9HYPH</name>
<dbReference type="RefSeq" id="WP_062453357.1">
    <property type="nucleotide sequence ID" value="NZ_JACHBU010000004.1"/>
</dbReference>
<evidence type="ECO:0000313" key="2">
    <source>
        <dbReference type="Proteomes" id="UP000585437"/>
    </source>
</evidence>